<accession>A0A9W9TJR2</accession>
<evidence type="ECO:0008006" key="3">
    <source>
        <dbReference type="Google" id="ProtNLM"/>
    </source>
</evidence>
<evidence type="ECO:0000313" key="2">
    <source>
        <dbReference type="Proteomes" id="UP001150941"/>
    </source>
</evidence>
<dbReference type="SMART" id="SM00248">
    <property type="entry name" value="ANK"/>
    <property type="match status" value="2"/>
</dbReference>
<dbReference type="AlphaFoldDB" id="A0A9W9TJR2"/>
<reference evidence="1" key="1">
    <citation type="submission" date="2022-11" db="EMBL/GenBank/DDBJ databases">
        <authorList>
            <person name="Petersen C."/>
        </authorList>
    </citation>
    <scope>NUCLEOTIDE SEQUENCE</scope>
    <source>
        <strain evidence="1">IBT 19713</strain>
    </source>
</reference>
<dbReference type="EMBL" id="JAPQKS010000005">
    <property type="protein sequence ID" value="KAJ5225392.1"/>
    <property type="molecule type" value="Genomic_DNA"/>
</dbReference>
<evidence type="ECO:0000313" key="1">
    <source>
        <dbReference type="EMBL" id="KAJ5225392.1"/>
    </source>
</evidence>
<reference evidence="1" key="2">
    <citation type="journal article" date="2023" name="IMA Fungus">
        <title>Comparative genomic study of the Penicillium genus elucidates a diverse pangenome and 15 lateral gene transfer events.</title>
        <authorList>
            <person name="Petersen C."/>
            <person name="Sorensen T."/>
            <person name="Nielsen M.R."/>
            <person name="Sondergaard T.E."/>
            <person name="Sorensen J.L."/>
            <person name="Fitzpatrick D.A."/>
            <person name="Frisvad J.C."/>
            <person name="Nielsen K.L."/>
        </authorList>
    </citation>
    <scope>NUCLEOTIDE SEQUENCE</scope>
    <source>
        <strain evidence="1">IBT 19713</strain>
    </source>
</reference>
<organism evidence="1 2">
    <name type="scientific">Penicillium chermesinum</name>
    <dbReference type="NCBI Taxonomy" id="63820"/>
    <lineage>
        <taxon>Eukaryota</taxon>
        <taxon>Fungi</taxon>
        <taxon>Dikarya</taxon>
        <taxon>Ascomycota</taxon>
        <taxon>Pezizomycotina</taxon>
        <taxon>Eurotiomycetes</taxon>
        <taxon>Eurotiomycetidae</taxon>
        <taxon>Eurotiales</taxon>
        <taxon>Aspergillaceae</taxon>
        <taxon>Penicillium</taxon>
    </lineage>
</organism>
<keyword evidence="2" id="KW-1185">Reference proteome</keyword>
<dbReference type="InterPro" id="IPR036770">
    <property type="entry name" value="Ankyrin_rpt-contain_sf"/>
</dbReference>
<comment type="caution">
    <text evidence="1">The sequence shown here is derived from an EMBL/GenBank/DDBJ whole genome shotgun (WGS) entry which is preliminary data.</text>
</comment>
<dbReference type="Proteomes" id="UP001150941">
    <property type="component" value="Unassembled WGS sequence"/>
</dbReference>
<dbReference type="RefSeq" id="XP_058328803.1">
    <property type="nucleotide sequence ID" value="XM_058475913.1"/>
</dbReference>
<name>A0A9W9TJR2_9EURO</name>
<dbReference type="GeneID" id="83203216"/>
<protein>
    <recommendedName>
        <fullName evidence="3">Ankyrin</fullName>
    </recommendedName>
</protein>
<gene>
    <name evidence="1" type="ORF">N7468_006617</name>
</gene>
<dbReference type="Gene3D" id="1.25.40.20">
    <property type="entry name" value="Ankyrin repeat-containing domain"/>
    <property type="match status" value="1"/>
</dbReference>
<sequence length="473" mass="53736">MEPHRTFQSPWVMNHQLVELCELLESMEAEEWLSHRTLCAIRMFAAMDESKDAYLKSYLASSPKFQNEISYSFRIPYFNAHNGGRRTPPPTFLNTGNPEDSQDMITDIIRDDCACCFKFLEAIVPGLTPLSYNVHGWNFLSMATVHGSLNVFKHFVQRDRTIALHMISKSFAGQTDCWPMPLSFLHPDTNISFPFLSLWVEQLTDLRMVGKKCITAAIHPIDKIHFCQFFHLGMATLMESIGASIENAQISESDKSLSPFSVGTTSWHGATANSADFMNRMAERSALSFTWSNQAGDCPIHWAVRYQNLETALWLYDHGAIPRFSIPMEETETIWHQALHETGEKSPMIFEMLMPSCNNQMDQVDRYAVASLFHQIMLTTMDCVMCAAVTTIDNLEFEMLREQLKAEGIQKCKLIWEDFVDVDLSPERADAAAKLHNKAVSVMRYLELGSLADAMMCAPVEEEQDLDEDFADG</sequence>
<proteinExistence type="predicted"/>
<dbReference type="InterPro" id="IPR002110">
    <property type="entry name" value="Ankyrin_rpt"/>
</dbReference>
<dbReference type="SUPFAM" id="SSF48403">
    <property type="entry name" value="Ankyrin repeat"/>
    <property type="match status" value="1"/>
</dbReference>
<dbReference type="OrthoDB" id="432281at2759"/>